<proteinExistence type="inferred from homology"/>
<dbReference type="Gene3D" id="3.50.50.60">
    <property type="entry name" value="FAD/NAD(P)-binding domain"/>
    <property type="match status" value="1"/>
</dbReference>
<keyword evidence="4" id="KW-0274">FAD</keyword>
<evidence type="ECO:0000313" key="9">
    <source>
        <dbReference type="Proteomes" id="UP000799770"/>
    </source>
</evidence>
<keyword evidence="3" id="KW-0285">Flavoprotein</keyword>
<dbReference type="PANTHER" id="PTHR10961">
    <property type="entry name" value="PEROXISOMAL SARCOSINE OXIDASE"/>
    <property type="match status" value="1"/>
</dbReference>
<dbReference type="GO" id="GO:0050660">
    <property type="term" value="F:flavin adenine dinucleotide binding"/>
    <property type="evidence" value="ECO:0007669"/>
    <property type="project" value="InterPro"/>
</dbReference>
<evidence type="ECO:0000256" key="1">
    <source>
        <dbReference type="ARBA" id="ARBA00001974"/>
    </source>
</evidence>
<dbReference type="OrthoDB" id="2219495at2759"/>
<comment type="cofactor">
    <cofactor evidence="1">
        <name>FAD</name>
        <dbReference type="ChEBI" id="CHEBI:57692"/>
    </cofactor>
</comment>
<evidence type="ECO:0000313" key="8">
    <source>
        <dbReference type="EMBL" id="KAF2121889.1"/>
    </source>
</evidence>
<evidence type="ECO:0000256" key="4">
    <source>
        <dbReference type="ARBA" id="ARBA00022827"/>
    </source>
</evidence>
<organism evidence="8 9">
    <name type="scientific">Lophiotrema nucula</name>
    <dbReference type="NCBI Taxonomy" id="690887"/>
    <lineage>
        <taxon>Eukaryota</taxon>
        <taxon>Fungi</taxon>
        <taxon>Dikarya</taxon>
        <taxon>Ascomycota</taxon>
        <taxon>Pezizomycotina</taxon>
        <taxon>Dothideomycetes</taxon>
        <taxon>Pleosporomycetidae</taxon>
        <taxon>Pleosporales</taxon>
        <taxon>Lophiotremataceae</taxon>
        <taxon>Lophiotrema</taxon>
    </lineage>
</organism>
<keyword evidence="9" id="KW-1185">Reference proteome</keyword>
<dbReference type="SUPFAM" id="SSF51905">
    <property type="entry name" value="FAD/NAD(P)-binding domain"/>
    <property type="match status" value="1"/>
</dbReference>
<evidence type="ECO:0000256" key="6">
    <source>
        <dbReference type="SAM" id="MobiDB-lite"/>
    </source>
</evidence>
<dbReference type="GO" id="GO:0008115">
    <property type="term" value="F:sarcosine oxidase activity"/>
    <property type="evidence" value="ECO:0007669"/>
    <property type="project" value="TreeGrafter"/>
</dbReference>
<feature type="region of interest" description="Disordered" evidence="6">
    <location>
        <begin position="35"/>
        <end position="63"/>
    </location>
</feature>
<dbReference type="Proteomes" id="UP000799770">
    <property type="component" value="Unassembled WGS sequence"/>
</dbReference>
<dbReference type="AlphaFoldDB" id="A0A6A5ZQZ7"/>
<dbReference type="InterPro" id="IPR045170">
    <property type="entry name" value="MTOX"/>
</dbReference>
<dbReference type="InterPro" id="IPR036188">
    <property type="entry name" value="FAD/NAD-bd_sf"/>
</dbReference>
<gene>
    <name evidence="8" type="ORF">BDV96DRAFT_133136</name>
</gene>
<dbReference type="EMBL" id="ML977311">
    <property type="protein sequence ID" value="KAF2121889.1"/>
    <property type="molecule type" value="Genomic_DNA"/>
</dbReference>
<dbReference type="Pfam" id="PF01266">
    <property type="entry name" value="DAO"/>
    <property type="match status" value="1"/>
</dbReference>
<accession>A0A6A5ZQZ7</accession>
<evidence type="ECO:0000259" key="7">
    <source>
        <dbReference type="Pfam" id="PF01266"/>
    </source>
</evidence>
<dbReference type="Gene3D" id="3.30.9.10">
    <property type="entry name" value="D-Amino Acid Oxidase, subunit A, domain 2"/>
    <property type="match status" value="1"/>
</dbReference>
<protein>
    <submittedName>
        <fullName evidence="8">FAD dependent oxidoreductase</fullName>
    </submittedName>
</protein>
<keyword evidence="5" id="KW-0560">Oxidoreductase</keyword>
<comment type="similarity">
    <text evidence="2">Belongs to the MSOX/MTOX family.</text>
</comment>
<dbReference type="GO" id="GO:0051698">
    <property type="term" value="F:saccharopine oxidase activity"/>
    <property type="evidence" value="ECO:0007669"/>
    <property type="project" value="TreeGrafter"/>
</dbReference>
<name>A0A6A5ZQZ7_9PLEO</name>
<evidence type="ECO:0000256" key="2">
    <source>
        <dbReference type="ARBA" id="ARBA00010989"/>
    </source>
</evidence>
<evidence type="ECO:0000256" key="5">
    <source>
        <dbReference type="ARBA" id="ARBA00023002"/>
    </source>
</evidence>
<feature type="domain" description="FAD dependent oxidoreductase" evidence="7">
    <location>
        <begin position="5"/>
        <end position="381"/>
    </location>
</feature>
<sequence>MLSPVLIVGAGTWGCSIALHLARRGYTSITVLDSSPVPSPTSAGNDLNKIAEEAREPKDEDSDEDYFWNKTTQIAMKAWKEDPLFSPLYHPMGFIMAAVGDEAYEKCIAYAESEGILLTPLKSKEDFQTTMPKGVLTGDFPGWRGFWKKSGAGWVSASATLRAMHDEASNLGVQFITGSPVTSLIYSSSRDSILGARTADDKDHLAGITILSAGAGSDALLDFKKQLRPTAWTLAHLPLTPSEAKLYLNLPVLYGVDRGFFIEPSHSPGSAHELKICDEHPGYINPILSPSSGEVIGSRPFAKEQVPLSSSSRIRSLLSETMPHLAGREFSFARICWDADTIDRTFLIDKHPELNGLVVVVGGSGNGFATAPAIGVVVADLIEDKLDSRLKKAMRWRPEIAEERDWWDTQDRFGGEGKVMDFRDVREWTSIGEDESKETET</sequence>
<dbReference type="PANTHER" id="PTHR10961:SF24">
    <property type="entry name" value="HYPOTHETICAL FRUCTOSYL AMINE:OXYGEN OXIDOREDUCTASE (EUROFUNG)"/>
    <property type="match status" value="1"/>
</dbReference>
<evidence type="ECO:0000256" key="3">
    <source>
        <dbReference type="ARBA" id="ARBA00022630"/>
    </source>
</evidence>
<feature type="compositionally biased region" description="Basic and acidic residues" evidence="6">
    <location>
        <begin position="49"/>
        <end position="58"/>
    </location>
</feature>
<reference evidence="8" key="1">
    <citation type="journal article" date="2020" name="Stud. Mycol.">
        <title>101 Dothideomycetes genomes: a test case for predicting lifestyles and emergence of pathogens.</title>
        <authorList>
            <person name="Haridas S."/>
            <person name="Albert R."/>
            <person name="Binder M."/>
            <person name="Bloem J."/>
            <person name="Labutti K."/>
            <person name="Salamov A."/>
            <person name="Andreopoulos B."/>
            <person name="Baker S."/>
            <person name="Barry K."/>
            <person name="Bills G."/>
            <person name="Bluhm B."/>
            <person name="Cannon C."/>
            <person name="Castanera R."/>
            <person name="Culley D."/>
            <person name="Daum C."/>
            <person name="Ezra D."/>
            <person name="Gonzalez J."/>
            <person name="Henrissat B."/>
            <person name="Kuo A."/>
            <person name="Liang C."/>
            <person name="Lipzen A."/>
            <person name="Lutzoni F."/>
            <person name="Magnuson J."/>
            <person name="Mondo S."/>
            <person name="Nolan M."/>
            <person name="Ohm R."/>
            <person name="Pangilinan J."/>
            <person name="Park H.-J."/>
            <person name="Ramirez L."/>
            <person name="Alfaro M."/>
            <person name="Sun H."/>
            <person name="Tritt A."/>
            <person name="Yoshinaga Y."/>
            <person name="Zwiers L.-H."/>
            <person name="Turgeon B."/>
            <person name="Goodwin S."/>
            <person name="Spatafora J."/>
            <person name="Crous P."/>
            <person name="Grigoriev I."/>
        </authorList>
    </citation>
    <scope>NUCLEOTIDE SEQUENCE</scope>
    <source>
        <strain evidence="8">CBS 627.86</strain>
    </source>
</reference>
<dbReference type="InterPro" id="IPR006076">
    <property type="entry name" value="FAD-dep_OxRdtase"/>
</dbReference>